<comment type="similarity">
    <text evidence="7">Belongs to the ADAT1 family.</text>
</comment>
<dbReference type="EMBL" id="JALJOU010000009">
    <property type="protein sequence ID" value="KAK9842047.1"/>
    <property type="molecule type" value="Genomic_DNA"/>
</dbReference>
<keyword evidence="4" id="KW-0862">Zinc</keyword>
<dbReference type="Proteomes" id="UP001445335">
    <property type="component" value="Unassembled WGS sequence"/>
</dbReference>
<evidence type="ECO:0000256" key="10">
    <source>
        <dbReference type="ARBA" id="ARBA00041760"/>
    </source>
</evidence>
<dbReference type="GO" id="GO:0046872">
    <property type="term" value="F:metal ion binding"/>
    <property type="evidence" value="ECO:0007669"/>
    <property type="project" value="UniProtKB-KW"/>
</dbReference>
<accession>A0AAW1S877</accession>
<dbReference type="GO" id="GO:0003723">
    <property type="term" value="F:RNA binding"/>
    <property type="evidence" value="ECO:0007669"/>
    <property type="project" value="InterPro"/>
</dbReference>
<evidence type="ECO:0000256" key="11">
    <source>
        <dbReference type="ARBA" id="ARBA00047635"/>
    </source>
</evidence>
<dbReference type="PROSITE" id="PS50141">
    <property type="entry name" value="A_DEAMIN_EDITASE"/>
    <property type="match status" value="1"/>
</dbReference>
<feature type="domain" description="A to I editase" evidence="12">
    <location>
        <begin position="12"/>
        <end position="203"/>
    </location>
</feature>
<dbReference type="Pfam" id="PF02137">
    <property type="entry name" value="A_deamin"/>
    <property type="match status" value="2"/>
</dbReference>
<keyword evidence="14" id="KW-1185">Reference proteome</keyword>
<keyword evidence="2" id="KW-0479">Metal-binding</keyword>
<evidence type="ECO:0000259" key="12">
    <source>
        <dbReference type="PROSITE" id="PS50141"/>
    </source>
</evidence>
<evidence type="ECO:0000313" key="13">
    <source>
        <dbReference type="EMBL" id="KAK9842047.1"/>
    </source>
</evidence>
<reference evidence="13 14" key="1">
    <citation type="journal article" date="2024" name="Nat. Commun.">
        <title>Phylogenomics reveals the evolutionary origins of lichenization in chlorophyte algae.</title>
        <authorList>
            <person name="Puginier C."/>
            <person name="Libourel C."/>
            <person name="Otte J."/>
            <person name="Skaloud P."/>
            <person name="Haon M."/>
            <person name="Grisel S."/>
            <person name="Petersen M."/>
            <person name="Berrin J.G."/>
            <person name="Delaux P.M."/>
            <person name="Dal Grande F."/>
            <person name="Keller J."/>
        </authorList>
    </citation>
    <scope>NUCLEOTIDE SEQUENCE [LARGE SCALE GENOMIC DNA]</scope>
    <source>
        <strain evidence="13 14">SAG 245.80</strain>
    </source>
</reference>
<evidence type="ECO:0000256" key="4">
    <source>
        <dbReference type="ARBA" id="ARBA00022833"/>
    </source>
</evidence>
<evidence type="ECO:0000256" key="7">
    <source>
        <dbReference type="ARBA" id="ARBA00038326"/>
    </source>
</evidence>
<protein>
    <recommendedName>
        <fullName evidence="9">tRNA-specific adenosine deaminase 1</fullName>
        <ecNumber evidence="8">3.5.4.34</ecNumber>
    </recommendedName>
    <alternativeName>
        <fullName evidence="10">tRNA-specific adenosine-37 deaminase</fullName>
    </alternativeName>
</protein>
<keyword evidence="1" id="KW-0819">tRNA processing</keyword>
<evidence type="ECO:0000256" key="8">
    <source>
        <dbReference type="ARBA" id="ARBA00038940"/>
    </source>
</evidence>
<proteinExistence type="inferred from homology"/>
<dbReference type="PANTHER" id="PTHR46516">
    <property type="entry name" value="TRNA-SPECIFIC ADENOSINE DEAMINASE 1"/>
    <property type="match status" value="1"/>
</dbReference>
<evidence type="ECO:0000256" key="6">
    <source>
        <dbReference type="ARBA" id="ARBA00037784"/>
    </source>
</evidence>
<keyword evidence="3" id="KW-0378">Hydrolase</keyword>
<evidence type="ECO:0000256" key="9">
    <source>
        <dbReference type="ARBA" id="ARBA00040502"/>
    </source>
</evidence>
<dbReference type="GO" id="GO:0008033">
    <property type="term" value="P:tRNA processing"/>
    <property type="evidence" value="ECO:0007669"/>
    <property type="project" value="UniProtKB-KW"/>
</dbReference>
<evidence type="ECO:0000256" key="1">
    <source>
        <dbReference type="ARBA" id="ARBA00022694"/>
    </source>
</evidence>
<evidence type="ECO:0000313" key="14">
    <source>
        <dbReference type="Proteomes" id="UP001445335"/>
    </source>
</evidence>
<dbReference type="EC" id="3.5.4.34" evidence="8"/>
<gene>
    <name evidence="13" type="ORF">WJX81_005894</name>
</gene>
<dbReference type="PANTHER" id="PTHR46516:SF1">
    <property type="entry name" value="TRNA-SPECIFIC ADENOSINE DEAMINASE 1"/>
    <property type="match status" value="1"/>
</dbReference>
<dbReference type="InterPro" id="IPR002466">
    <property type="entry name" value="A_deamin"/>
</dbReference>
<dbReference type="GO" id="GO:0043829">
    <property type="term" value="F:tRNA-specific adenosine-37 deaminase activity"/>
    <property type="evidence" value="ECO:0007669"/>
    <property type="project" value="UniProtKB-EC"/>
</dbReference>
<comment type="catalytic activity">
    <reaction evidence="11">
        <text>adenosine(37) in tRNA(Ala) + H2O + H(+) = inosine(37) in tRNA(Ala) + NH4(+)</text>
        <dbReference type="Rhea" id="RHEA:50968"/>
        <dbReference type="Rhea" id="RHEA-COMP:12855"/>
        <dbReference type="Rhea" id="RHEA-COMP:12856"/>
        <dbReference type="ChEBI" id="CHEBI:15377"/>
        <dbReference type="ChEBI" id="CHEBI:15378"/>
        <dbReference type="ChEBI" id="CHEBI:28938"/>
        <dbReference type="ChEBI" id="CHEBI:74411"/>
        <dbReference type="ChEBI" id="CHEBI:82852"/>
        <dbReference type="EC" id="3.5.4.34"/>
    </reaction>
</comment>
<organism evidence="13 14">
    <name type="scientific">Elliptochloris bilobata</name>
    <dbReference type="NCBI Taxonomy" id="381761"/>
    <lineage>
        <taxon>Eukaryota</taxon>
        <taxon>Viridiplantae</taxon>
        <taxon>Chlorophyta</taxon>
        <taxon>core chlorophytes</taxon>
        <taxon>Trebouxiophyceae</taxon>
        <taxon>Trebouxiophyceae incertae sedis</taxon>
        <taxon>Elliptochloris clade</taxon>
        <taxon>Elliptochloris</taxon>
    </lineage>
</organism>
<dbReference type="AlphaFoldDB" id="A0AAW1S877"/>
<comment type="function">
    <text evidence="6">Specifically deaminates adenosine-37 to inosine in tRNA-Ala.</text>
</comment>
<sequence length="232" mass="24251">MDAAAVQPVCVALATGTKCLGATQRSLVGALLNDSHAEVLARRALQRWLRGELAAAMAAPEGSAYFQLATCGRIRPRGAWGLCIFASQPPCESAPVAPGTRLLRAAGSISKLSQPQARGAVRRKPGRGEPTLSVSCSDKLARWVLLGCQGALLGELLCAPLHLAGLVVCAPACEAALRRAVQGRTRELLGRLPLELRRGRPSLRLWVVPLPEAAAADGLAPSPERPDAPAPC</sequence>
<evidence type="ECO:0000256" key="5">
    <source>
        <dbReference type="ARBA" id="ARBA00037026"/>
    </source>
</evidence>
<name>A0AAW1S877_9CHLO</name>
<dbReference type="SMART" id="SM00552">
    <property type="entry name" value="ADEAMc"/>
    <property type="match status" value="1"/>
</dbReference>
<comment type="caution">
    <text evidence="13">The sequence shown here is derived from an EMBL/GenBank/DDBJ whole genome shotgun (WGS) entry which is preliminary data.</text>
</comment>
<comment type="cofactor">
    <cofactor evidence="5">
        <name>1D-myo-inositol hexakisphosphate</name>
        <dbReference type="ChEBI" id="CHEBI:58130"/>
    </cofactor>
</comment>
<evidence type="ECO:0000256" key="2">
    <source>
        <dbReference type="ARBA" id="ARBA00022723"/>
    </source>
</evidence>
<evidence type="ECO:0000256" key="3">
    <source>
        <dbReference type="ARBA" id="ARBA00022801"/>
    </source>
</evidence>